<evidence type="ECO:0000313" key="2">
    <source>
        <dbReference type="EMBL" id="KIJ09005.1"/>
    </source>
</evidence>
<dbReference type="AlphaFoldDB" id="A0A0C9T064"/>
<proteinExistence type="predicted"/>
<protein>
    <submittedName>
        <fullName evidence="2">Uncharacterized protein</fullName>
    </submittedName>
</protein>
<sequence length="222" mass="24987">QDVPRAVELICAVVQLGQIDTTKPPYTRPGQIPDVDAIIDIEAISLLGTILQNLLEPFVNPSLSLTEQICHLSTAAHLLVSFYRIHRTAFLPNPLMYDTMTMIKNIIFCAAKQLRLDAGSSFFLPDVGTDAIETLFAYVRMCGGHNSSINYKQAIDRLCSARDISGVYARNPDLHHGHRRLNLTRSEHVDHMNRCREPEFPTRATPRDDPSYHARTYPATYP</sequence>
<gene>
    <name evidence="2" type="ORF">PAXINDRAFT_88075</name>
</gene>
<keyword evidence="3" id="KW-1185">Reference proteome</keyword>
<feature type="compositionally biased region" description="Basic and acidic residues" evidence="1">
    <location>
        <begin position="196"/>
        <end position="212"/>
    </location>
</feature>
<reference evidence="2 3" key="1">
    <citation type="submission" date="2014-06" db="EMBL/GenBank/DDBJ databases">
        <authorList>
            <consortium name="DOE Joint Genome Institute"/>
            <person name="Kuo A."/>
            <person name="Kohler A."/>
            <person name="Nagy L.G."/>
            <person name="Floudas D."/>
            <person name="Copeland A."/>
            <person name="Barry K.W."/>
            <person name="Cichocki N."/>
            <person name="Veneault-Fourrey C."/>
            <person name="LaButti K."/>
            <person name="Lindquist E.A."/>
            <person name="Lipzen A."/>
            <person name="Lundell T."/>
            <person name="Morin E."/>
            <person name="Murat C."/>
            <person name="Sun H."/>
            <person name="Tunlid A."/>
            <person name="Henrissat B."/>
            <person name="Grigoriev I.V."/>
            <person name="Hibbett D.S."/>
            <person name="Martin F."/>
            <person name="Nordberg H.P."/>
            <person name="Cantor M.N."/>
            <person name="Hua S.X."/>
        </authorList>
    </citation>
    <scope>NUCLEOTIDE SEQUENCE [LARGE SCALE GENOMIC DNA]</scope>
    <source>
        <strain evidence="2 3">ATCC 200175</strain>
    </source>
</reference>
<name>A0A0C9T064_PAXIN</name>
<dbReference type="EMBL" id="KN819521">
    <property type="protein sequence ID" value="KIJ09005.1"/>
    <property type="molecule type" value="Genomic_DNA"/>
</dbReference>
<evidence type="ECO:0000256" key="1">
    <source>
        <dbReference type="SAM" id="MobiDB-lite"/>
    </source>
</evidence>
<dbReference type="Proteomes" id="UP000053647">
    <property type="component" value="Unassembled WGS sequence"/>
</dbReference>
<accession>A0A0C9T064</accession>
<reference evidence="3" key="2">
    <citation type="submission" date="2015-01" db="EMBL/GenBank/DDBJ databases">
        <title>Evolutionary Origins and Diversification of the Mycorrhizal Mutualists.</title>
        <authorList>
            <consortium name="DOE Joint Genome Institute"/>
            <consortium name="Mycorrhizal Genomics Consortium"/>
            <person name="Kohler A."/>
            <person name="Kuo A."/>
            <person name="Nagy L.G."/>
            <person name="Floudas D."/>
            <person name="Copeland A."/>
            <person name="Barry K.W."/>
            <person name="Cichocki N."/>
            <person name="Veneault-Fourrey C."/>
            <person name="LaButti K."/>
            <person name="Lindquist E.A."/>
            <person name="Lipzen A."/>
            <person name="Lundell T."/>
            <person name="Morin E."/>
            <person name="Murat C."/>
            <person name="Riley R."/>
            <person name="Ohm R."/>
            <person name="Sun H."/>
            <person name="Tunlid A."/>
            <person name="Henrissat B."/>
            <person name="Grigoriev I.V."/>
            <person name="Hibbett D.S."/>
            <person name="Martin F."/>
        </authorList>
    </citation>
    <scope>NUCLEOTIDE SEQUENCE [LARGE SCALE GENOMIC DNA]</scope>
    <source>
        <strain evidence="3">ATCC 200175</strain>
    </source>
</reference>
<dbReference type="HOGENOM" id="CLU_091937_0_0_1"/>
<dbReference type="OrthoDB" id="2659841at2759"/>
<feature type="non-terminal residue" evidence="2">
    <location>
        <position position="1"/>
    </location>
</feature>
<organism evidence="2 3">
    <name type="scientific">Paxillus involutus ATCC 200175</name>
    <dbReference type="NCBI Taxonomy" id="664439"/>
    <lineage>
        <taxon>Eukaryota</taxon>
        <taxon>Fungi</taxon>
        <taxon>Dikarya</taxon>
        <taxon>Basidiomycota</taxon>
        <taxon>Agaricomycotina</taxon>
        <taxon>Agaricomycetes</taxon>
        <taxon>Agaricomycetidae</taxon>
        <taxon>Boletales</taxon>
        <taxon>Paxilineae</taxon>
        <taxon>Paxillaceae</taxon>
        <taxon>Paxillus</taxon>
    </lineage>
</organism>
<feature type="region of interest" description="Disordered" evidence="1">
    <location>
        <begin position="196"/>
        <end position="222"/>
    </location>
</feature>
<evidence type="ECO:0000313" key="3">
    <source>
        <dbReference type="Proteomes" id="UP000053647"/>
    </source>
</evidence>